<evidence type="ECO:0000256" key="3">
    <source>
        <dbReference type="ARBA" id="ARBA00023157"/>
    </source>
</evidence>
<dbReference type="SMART" id="SM00131">
    <property type="entry name" value="KU"/>
    <property type="match status" value="1"/>
</dbReference>
<dbReference type="Pfam" id="PF00014">
    <property type="entry name" value="Kunitz_BPTI"/>
    <property type="match status" value="1"/>
</dbReference>
<comment type="caution">
    <text evidence="8">The sequence shown here is derived from an EMBL/GenBank/DDBJ whole genome shotgun (WGS) entry which is preliminary data.</text>
</comment>
<dbReference type="PROSITE" id="PS50279">
    <property type="entry name" value="BPTI_KUNITZ_2"/>
    <property type="match status" value="1"/>
</dbReference>
<dbReference type="AlphaFoldDB" id="A0A0V0S5R7"/>
<reference evidence="8 9" key="1">
    <citation type="submission" date="2015-01" db="EMBL/GenBank/DDBJ databases">
        <title>Evolution of Trichinella species and genotypes.</title>
        <authorList>
            <person name="Korhonen P.K."/>
            <person name="Edoardo P."/>
            <person name="Giuseppe L.R."/>
            <person name="Gasser R.B."/>
        </authorList>
    </citation>
    <scope>NUCLEOTIDE SEQUENCE [LARGE SCALE GENOMIC DNA]</scope>
    <source>
        <strain evidence="8">ISS37</strain>
    </source>
</reference>
<evidence type="ECO:0000256" key="5">
    <source>
        <dbReference type="ARBA" id="ARBA00093388"/>
    </source>
</evidence>
<sequence>MLHISNILFFFLVLFQNGHQIYSIINEWKEVCSLPADVGPCRAEFKRFFYNSAKGVCEEFTYGGCKGNENNFNSFEKCKLHCMTEDKQAESNETKNPCLSNPCPDENVCLLNPNDLSEYICIPMKNGTKIEKMSDGKTKPNDCRTTKCSACQECVISTAFCGGEVPCDRYTCVEKCGLCERCSPETDNCTAIESRPGRWCKVFNPCDNRQCPAYPEAVCVRDECDCFLSEFRQRDGTPLTWKQCHTQS</sequence>
<evidence type="ECO:0000313" key="8">
    <source>
        <dbReference type="EMBL" id="KRX22036.1"/>
    </source>
</evidence>
<dbReference type="PANTHER" id="PTHR47247:SF1">
    <property type="entry name" value="KUNITZ-TYPE PROTEASE INHIBITOR 2"/>
    <property type="match status" value="1"/>
</dbReference>
<comment type="function">
    <text evidence="5">Serine protease inhibitor that inhibits trypsin at a molar ratio of 1:1.</text>
</comment>
<protein>
    <submittedName>
        <fullName evidence="8">Protease inhibitor kunitoxin-Tel1</fullName>
    </submittedName>
</protein>
<dbReference type="EMBL" id="JYDL01000035">
    <property type="protein sequence ID" value="KRX22036.1"/>
    <property type="molecule type" value="Genomic_DNA"/>
</dbReference>
<dbReference type="PRINTS" id="PR00759">
    <property type="entry name" value="BASICPTASE"/>
</dbReference>
<dbReference type="GO" id="GO:0004867">
    <property type="term" value="F:serine-type endopeptidase inhibitor activity"/>
    <property type="evidence" value="ECO:0007669"/>
    <property type="project" value="UniProtKB-KW"/>
</dbReference>
<dbReference type="STRING" id="6336.A0A0V0S5R7"/>
<organism evidence="8 9">
    <name type="scientific">Trichinella nelsoni</name>
    <dbReference type="NCBI Taxonomy" id="6336"/>
    <lineage>
        <taxon>Eukaryota</taxon>
        <taxon>Metazoa</taxon>
        <taxon>Ecdysozoa</taxon>
        <taxon>Nematoda</taxon>
        <taxon>Enoplea</taxon>
        <taxon>Dorylaimia</taxon>
        <taxon>Trichinellida</taxon>
        <taxon>Trichinellidae</taxon>
        <taxon>Trichinella</taxon>
    </lineage>
</organism>
<evidence type="ECO:0000313" key="9">
    <source>
        <dbReference type="Proteomes" id="UP000054630"/>
    </source>
</evidence>
<keyword evidence="9" id="KW-1185">Reference proteome</keyword>
<dbReference type="OrthoDB" id="5871431at2759"/>
<keyword evidence="3" id="KW-1015">Disulfide bond</keyword>
<dbReference type="PROSITE" id="PS00280">
    <property type="entry name" value="BPTI_KUNITZ_1"/>
    <property type="match status" value="1"/>
</dbReference>
<feature type="domain" description="BPTI/Kunitz inhibitor" evidence="7">
    <location>
        <begin position="32"/>
        <end position="82"/>
    </location>
</feature>
<dbReference type="FunFam" id="4.10.410.10:FF:000004">
    <property type="entry name" value="Tissue factor pathway inhibitor"/>
    <property type="match status" value="1"/>
</dbReference>
<proteinExistence type="inferred from homology"/>
<evidence type="ECO:0000256" key="1">
    <source>
        <dbReference type="ARBA" id="ARBA00022690"/>
    </source>
</evidence>
<accession>A0A0V0S5R7</accession>
<evidence type="ECO:0000259" key="7">
    <source>
        <dbReference type="PROSITE" id="PS50279"/>
    </source>
</evidence>
<gene>
    <name evidence="8" type="ORF">T07_7903</name>
</gene>
<evidence type="ECO:0000256" key="2">
    <source>
        <dbReference type="ARBA" id="ARBA00022900"/>
    </source>
</evidence>
<evidence type="ECO:0000256" key="6">
    <source>
        <dbReference type="SAM" id="SignalP"/>
    </source>
</evidence>
<dbReference type="InterPro" id="IPR002223">
    <property type="entry name" value="Kunitz_BPTI"/>
</dbReference>
<dbReference type="SUPFAM" id="SSF57362">
    <property type="entry name" value="BPTI-like"/>
    <property type="match status" value="1"/>
</dbReference>
<evidence type="ECO:0000256" key="4">
    <source>
        <dbReference type="ARBA" id="ARBA00049646"/>
    </source>
</evidence>
<keyword evidence="2" id="KW-0722">Serine protease inhibitor</keyword>
<keyword evidence="1" id="KW-0646">Protease inhibitor</keyword>
<feature type="signal peptide" evidence="6">
    <location>
        <begin position="1"/>
        <end position="23"/>
    </location>
</feature>
<name>A0A0V0S5R7_9BILA</name>
<comment type="similarity">
    <text evidence="4">Belongs to the venom Kunitz-type family. 01 (intermediate) subfamily.</text>
</comment>
<dbReference type="Gene3D" id="4.10.410.10">
    <property type="entry name" value="Pancreatic trypsin inhibitor Kunitz domain"/>
    <property type="match status" value="1"/>
</dbReference>
<dbReference type="InterPro" id="IPR036880">
    <property type="entry name" value="Kunitz_BPTI_sf"/>
</dbReference>
<dbReference type="InterPro" id="IPR020901">
    <property type="entry name" value="Prtase_inh_Kunz-CS"/>
</dbReference>
<dbReference type="PANTHER" id="PTHR47247">
    <property type="entry name" value="KUNITZ-TYPE PROTEASE INHIBITOR 2"/>
    <property type="match status" value="1"/>
</dbReference>
<feature type="chain" id="PRO_5006868344" evidence="6">
    <location>
        <begin position="24"/>
        <end position="248"/>
    </location>
</feature>
<dbReference type="Proteomes" id="UP000054630">
    <property type="component" value="Unassembled WGS sequence"/>
</dbReference>
<keyword evidence="6" id="KW-0732">Signal</keyword>